<sequence>MTSANSLFHQAQPMHTEESTAAKEVPLSSTEQALHDELVSLMHQESLAKAHNDDQRIAFEEEKKRIALDKGKGKGTSKKVSKAIADETKRWVEGDARRISIQGCRGVQTRRRCDYDEVFAQVTRIEANLTLFGLHLFGLHCISVGCQEAFLYGNIRRSVCQNSLQVLKIRLTPNRSTDFQGTLWLHSNKRLKDRRDIMLVQVYVDDIILLDLPSLPMAEDFEDLMHKDNSQMSSLGELTFFLGLQVKAIYGGLLMGVMLINASRPDIMFAVCLCARFQVTPKVSHLLDSFSDSDYAGDNHDRRSTSGGCQYLGRRLVSWQCKKQTIVAISSTAEYVAAASCCAQDYTFDSIFVSGVTGALAAGEEHSTSPHSRGLQVLQGMSQGSLKLKCAHSQLLSRTADYTKDWKLGGQEANSFSAKPVYQAQGQAQEMSKFVAQVVKHHAFCDCCITPDLERKSDETEDNEGWVLQPTSVQSSLESEEHLKVLKVLVAISRPRGLSIPGPIQSQPQSNSDKIQAEWIQKKKRKEVRIQKFAKLKVSTDEELYDKVQIILRLLQRTLFQWIQRIERRCEGKRWQKTLKEKKATIAENKPSKKYVGRGKVLRNPFFITEVDEDVVPEFCTIVSYEWLLGWSLNSSTLLRRDMIEVDIIKKTENQAKMTKLSMEWKQSISKTDHSAIKYLIAKNDAKA</sequence>
<dbReference type="PANTHER" id="PTHR11439:SF495">
    <property type="entry name" value="REVERSE TRANSCRIPTASE, RNA-DEPENDENT DNA POLYMERASE-RELATED"/>
    <property type="match status" value="1"/>
</dbReference>
<reference evidence="2" key="1">
    <citation type="journal article" date="2022" name="Int. J. Mol. Sci.">
        <title>Draft Genome of Tanacetum Coccineum: Genomic Comparison of Closely Related Tanacetum-Family Plants.</title>
        <authorList>
            <person name="Yamashiro T."/>
            <person name="Shiraishi A."/>
            <person name="Nakayama K."/>
            <person name="Satake H."/>
        </authorList>
    </citation>
    <scope>NUCLEOTIDE SEQUENCE</scope>
</reference>
<gene>
    <name evidence="2" type="ORF">Tco_1056619</name>
</gene>
<evidence type="ECO:0000313" key="2">
    <source>
        <dbReference type="EMBL" id="GJT82277.1"/>
    </source>
</evidence>
<accession>A0ABQ5H323</accession>
<organism evidence="2 3">
    <name type="scientific">Tanacetum coccineum</name>
    <dbReference type="NCBI Taxonomy" id="301880"/>
    <lineage>
        <taxon>Eukaryota</taxon>
        <taxon>Viridiplantae</taxon>
        <taxon>Streptophyta</taxon>
        <taxon>Embryophyta</taxon>
        <taxon>Tracheophyta</taxon>
        <taxon>Spermatophyta</taxon>
        <taxon>Magnoliopsida</taxon>
        <taxon>eudicotyledons</taxon>
        <taxon>Gunneridae</taxon>
        <taxon>Pentapetalae</taxon>
        <taxon>asterids</taxon>
        <taxon>campanulids</taxon>
        <taxon>Asterales</taxon>
        <taxon>Asteraceae</taxon>
        <taxon>Asteroideae</taxon>
        <taxon>Anthemideae</taxon>
        <taxon>Anthemidinae</taxon>
        <taxon>Tanacetum</taxon>
    </lineage>
</organism>
<evidence type="ECO:0008006" key="4">
    <source>
        <dbReference type="Google" id="ProtNLM"/>
    </source>
</evidence>
<dbReference type="PANTHER" id="PTHR11439">
    <property type="entry name" value="GAG-POL-RELATED RETROTRANSPOSON"/>
    <property type="match status" value="1"/>
</dbReference>
<dbReference type="CDD" id="cd09272">
    <property type="entry name" value="RNase_HI_RT_Ty1"/>
    <property type="match status" value="1"/>
</dbReference>
<evidence type="ECO:0000313" key="3">
    <source>
        <dbReference type="Proteomes" id="UP001151760"/>
    </source>
</evidence>
<keyword evidence="3" id="KW-1185">Reference proteome</keyword>
<dbReference type="EMBL" id="BQNB010019153">
    <property type="protein sequence ID" value="GJT82277.1"/>
    <property type="molecule type" value="Genomic_DNA"/>
</dbReference>
<reference evidence="2" key="2">
    <citation type="submission" date="2022-01" db="EMBL/GenBank/DDBJ databases">
        <authorList>
            <person name="Yamashiro T."/>
            <person name="Shiraishi A."/>
            <person name="Satake H."/>
            <person name="Nakayama K."/>
        </authorList>
    </citation>
    <scope>NUCLEOTIDE SEQUENCE</scope>
</reference>
<dbReference type="Proteomes" id="UP001151760">
    <property type="component" value="Unassembled WGS sequence"/>
</dbReference>
<name>A0ABQ5H323_9ASTR</name>
<feature type="region of interest" description="Disordered" evidence="1">
    <location>
        <begin position="1"/>
        <end position="25"/>
    </location>
</feature>
<proteinExistence type="predicted"/>
<protein>
    <recommendedName>
        <fullName evidence="4">Reverse transcriptase Ty1/copia-type domain-containing protein</fullName>
    </recommendedName>
</protein>
<comment type="caution">
    <text evidence="2">The sequence shown here is derived from an EMBL/GenBank/DDBJ whole genome shotgun (WGS) entry which is preliminary data.</text>
</comment>
<evidence type="ECO:0000256" key="1">
    <source>
        <dbReference type="SAM" id="MobiDB-lite"/>
    </source>
</evidence>